<dbReference type="EMBL" id="MU268302">
    <property type="protein sequence ID" value="KAH7904992.1"/>
    <property type="molecule type" value="Genomic_DNA"/>
</dbReference>
<organism evidence="1 2">
    <name type="scientific">Hygrophoropsis aurantiaca</name>
    <dbReference type="NCBI Taxonomy" id="72124"/>
    <lineage>
        <taxon>Eukaryota</taxon>
        <taxon>Fungi</taxon>
        <taxon>Dikarya</taxon>
        <taxon>Basidiomycota</taxon>
        <taxon>Agaricomycotina</taxon>
        <taxon>Agaricomycetes</taxon>
        <taxon>Agaricomycetidae</taxon>
        <taxon>Boletales</taxon>
        <taxon>Coniophorineae</taxon>
        <taxon>Hygrophoropsidaceae</taxon>
        <taxon>Hygrophoropsis</taxon>
    </lineage>
</organism>
<protein>
    <submittedName>
        <fullName evidence="1">Uncharacterized protein</fullName>
    </submittedName>
</protein>
<proteinExistence type="predicted"/>
<evidence type="ECO:0000313" key="1">
    <source>
        <dbReference type="EMBL" id="KAH7904992.1"/>
    </source>
</evidence>
<accession>A0ACB7ZVU2</accession>
<sequence length="102" mass="11163">MEGKMILSSQLRIIGPVGVGKSSFINTAIRRNVTTVGHDLKSCTAEIVHAITPYPSDSTRRVVFVDTPGFDDINADESEILRRIAAYIARSLVSTSFHNSNK</sequence>
<reference evidence="1" key="1">
    <citation type="journal article" date="2021" name="New Phytol.">
        <title>Evolutionary innovations through gain and loss of genes in the ectomycorrhizal Boletales.</title>
        <authorList>
            <person name="Wu G."/>
            <person name="Miyauchi S."/>
            <person name="Morin E."/>
            <person name="Kuo A."/>
            <person name="Drula E."/>
            <person name="Varga T."/>
            <person name="Kohler A."/>
            <person name="Feng B."/>
            <person name="Cao Y."/>
            <person name="Lipzen A."/>
            <person name="Daum C."/>
            <person name="Hundley H."/>
            <person name="Pangilinan J."/>
            <person name="Johnson J."/>
            <person name="Barry K."/>
            <person name="LaButti K."/>
            <person name="Ng V."/>
            <person name="Ahrendt S."/>
            <person name="Min B."/>
            <person name="Choi I.G."/>
            <person name="Park H."/>
            <person name="Plett J.M."/>
            <person name="Magnuson J."/>
            <person name="Spatafora J.W."/>
            <person name="Nagy L.G."/>
            <person name="Henrissat B."/>
            <person name="Grigoriev I.V."/>
            <person name="Yang Z.L."/>
            <person name="Xu J."/>
            <person name="Martin F.M."/>
        </authorList>
    </citation>
    <scope>NUCLEOTIDE SEQUENCE</scope>
    <source>
        <strain evidence="1">ATCC 28755</strain>
    </source>
</reference>
<name>A0ACB7ZVU2_9AGAM</name>
<comment type="caution">
    <text evidence="1">The sequence shown here is derived from an EMBL/GenBank/DDBJ whole genome shotgun (WGS) entry which is preliminary data.</text>
</comment>
<gene>
    <name evidence="1" type="ORF">BJ138DRAFT_1165577</name>
</gene>
<keyword evidence="2" id="KW-1185">Reference proteome</keyword>
<dbReference type="Proteomes" id="UP000790377">
    <property type="component" value="Unassembled WGS sequence"/>
</dbReference>
<evidence type="ECO:0000313" key="2">
    <source>
        <dbReference type="Proteomes" id="UP000790377"/>
    </source>
</evidence>